<evidence type="ECO:0000313" key="2">
    <source>
        <dbReference type="EMBL" id="GGG82977.1"/>
    </source>
</evidence>
<dbReference type="Gene3D" id="3.40.50.1820">
    <property type="entry name" value="alpha/beta hydrolase"/>
    <property type="match status" value="1"/>
</dbReference>
<feature type="domain" description="AB hydrolase-1" evidence="1">
    <location>
        <begin position="26"/>
        <end position="229"/>
    </location>
</feature>
<keyword evidence="2" id="KW-0378">Hydrolase</keyword>
<proteinExistence type="predicted"/>
<accession>A0A917HM21</accession>
<reference evidence="2" key="1">
    <citation type="journal article" date="2014" name="Int. J. Syst. Evol. Microbiol.">
        <title>Complete genome sequence of Corynebacterium casei LMG S-19264T (=DSM 44701T), isolated from a smear-ripened cheese.</title>
        <authorList>
            <consortium name="US DOE Joint Genome Institute (JGI-PGF)"/>
            <person name="Walter F."/>
            <person name="Albersmeier A."/>
            <person name="Kalinowski J."/>
            <person name="Ruckert C."/>
        </authorList>
    </citation>
    <scope>NUCLEOTIDE SEQUENCE</scope>
    <source>
        <strain evidence="2">CGMCC 1.12754</strain>
    </source>
</reference>
<evidence type="ECO:0000259" key="1">
    <source>
        <dbReference type="Pfam" id="PF00561"/>
    </source>
</evidence>
<gene>
    <name evidence="2" type="ORF">GCM10011398_30650</name>
</gene>
<dbReference type="GO" id="GO:0016787">
    <property type="term" value="F:hydrolase activity"/>
    <property type="evidence" value="ECO:0007669"/>
    <property type="project" value="UniProtKB-KW"/>
</dbReference>
<dbReference type="InterPro" id="IPR000073">
    <property type="entry name" value="AB_hydrolase_1"/>
</dbReference>
<dbReference type="PANTHER" id="PTHR46438">
    <property type="entry name" value="ALPHA/BETA-HYDROLASES SUPERFAMILY PROTEIN"/>
    <property type="match status" value="1"/>
</dbReference>
<organism evidence="2 3">
    <name type="scientific">Virgibacillus oceani</name>
    <dbReference type="NCBI Taxonomy" id="1479511"/>
    <lineage>
        <taxon>Bacteria</taxon>
        <taxon>Bacillati</taxon>
        <taxon>Bacillota</taxon>
        <taxon>Bacilli</taxon>
        <taxon>Bacillales</taxon>
        <taxon>Bacillaceae</taxon>
        <taxon>Virgibacillus</taxon>
    </lineage>
</organism>
<dbReference type="Proteomes" id="UP000622860">
    <property type="component" value="Unassembled WGS sequence"/>
</dbReference>
<reference evidence="2" key="2">
    <citation type="submission" date="2020-09" db="EMBL/GenBank/DDBJ databases">
        <authorList>
            <person name="Sun Q."/>
            <person name="Zhou Y."/>
        </authorList>
    </citation>
    <scope>NUCLEOTIDE SEQUENCE</scope>
    <source>
        <strain evidence="2">CGMCC 1.12754</strain>
    </source>
</reference>
<keyword evidence="3" id="KW-1185">Reference proteome</keyword>
<dbReference type="Pfam" id="PF00561">
    <property type="entry name" value="Abhydrolase_1"/>
    <property type="match status" value="1"/>
</dbReference>
<dbReference type="InterPro" id="IPR029058">
    <property type="entry name" value="AB_hydrolase_fold"/>
</dbReference>
<dbReference type="AlphaFoldDB" id="A0A917HM21"/>
<sequence length="271" mass="30804">MEQFKLTRSFSSSFGQISYDIMGEGPPLILVHGTPWSSFNWRHIIPALSQWFTVHYYDLLGYGQSEMPDGDVSLGVQNKIFSELLNYWELNNPIVIGHDFGGTTVLRTHLLEKREFEKIILIDPVAVSPWGSSFFSHVKKNEAAFQGIPEYIHEAIISTYVQGAKYNSMDEETLKGIITPFLGATGQRAFYRQIAHADQRFTEEIESVYNEIKAPVCIIWGEQDSWIPIEKEVYCIIHQNVLICFGSQCGIFGTGRSTCRTCIPYTEVLIT</sequence>
<dbReference type="SUPFAM" id="SSF53474">
    <property type="entry name" value="alpha/beta-Hydrolases"/>
    <property type="match status" value="1"/>
</dbReference>
<name>A0A917HM21_9BACI</name>
<dbReference type="EMBL" id="BMFR01000015">
    <property type="protein sequence ID" value="GGG82977.1"/>
    <property type="molecule type" value="Genomic_DNA"/>
</dbReference>
<evidence type="ECO:0000313" key="3">
    <source>
        <dbReference type="Proteomes" id="UP000622860"/>
    </source>
</evidence>
<protein>
    <submittedName>
        <fullName evidence="2">Alpha/beta hydrolase</fullName>
    </submittedName>
</protein>
<dbReference type="PANTHER" id="PTHR46438:SF2">
    <property type="entry name" value="ALPHA_BETA-HYDROLASES SUPERFAMILY PROTEIN"/>
    <property type="match status" value="1"/>
</dbReference>
<dbReference type="RefSeq" id="WP_229683214.1">
    <property type="nucleotide sequence ID" value="NZ_BMFR01000015.1"/>
</dbReference>
<comment type="caution">
    <text evidence="2">The sequence shown here is derived from an EMBL/GenBank/DDBJ whole genome shotgun (WGS) entry which is preliminary data.</text>
</comment>
<dbReference type="PRINTS" id="PR00111">
    <property type="entry name" value="ABHYDROLASE"/>
</dbReference>